<comment type="caution">
    <text evidence="7">The sequence shown here is derived from an EMBL/GenBank/DDBJ whole genome shotgun (WGS) entry which is preliminary data.</text>
</comment>
<dbReference type="InterPro" id="IPR028082">
    <property type="entry name" value="Peripla_BP_I"/>
</dbReference>
<dbReference type="PANTHER" id="PTHR34836:SF9">
    <property type="entry name" value="RECEPTOR LIGAND BINDING REGION DOMAIN-CONTAINING PROTEIN"/>
    <property type="match status" value="1"/>
</dbReference>
<dbReference type="SUPFAM" id="SSF53822">
    <property type="entry name" value="Periplasmic binding protein-like I"/>
    <property type="match status" value="1"/>
</dbReference>
<keyword evidence="5" id="KW-0732">Signal</keyword>
<dbReference type="InterPro" id="IPR001828">
    <property type="entry name" value="ANF_lig-bd_rcpt"/>
</dbReference>
<comment type="subcellular location">
    <subcellularLocation>
        <location evidence="1">Membrane</location>
    </subcellularLocation>
</comment>
<evidence type="ECO:0000313" key="8">
    <source>
        <dbReference type="Proteomes" id="UP000541444"/>
    </source>
</evidence>
<keyword evidence="8" id="KW-1185">Reference proteome</keyword>
<dbReference type="Gene3D" id="3.40.50.2300">
    <property type="match status" value="1"/>
</dbReference>
<reference evidence="7 8" key="1">
    <citation type="journal article" date="2020" name="IScience">
        <title>Genome Sequencing of the Endangered Kingdonia uniflora (Circaeasteraceae, Ranunculales) Reveals Potential Mechanisms of Evolutionary Specialization.</title>
        <authorList>
            <person name="Sun Y."/>
            <person name="Deng T."/>
            <person name="Zhang A."/>
            <person name="Moore M.J."/>
            <person name="Landis J.B."/>
            <person name="Lin N."/>
            <person name="Zhang H."/>
            <person name="Zhang X."/>
            <person name="Huang J."/>
            <person name="Zhang X."/>
            <person name="Sun H."/>
            <person name="Wang H."/>
        </authorList>
    </citation>
    <scope>NUCLEOTIDE SEQUENCE [LARGE SCALE GENOMIC DNA]</scope>
    <source>
        <strain evidence="7">TB1705</strain>
        <tissue evidence="7">Leaf</tissue>
    </source>
</reference>
<keyword evidence="4" id="KW-0472">Membrane</keyword>
<dbReference type="AlphaFoldDB" id="A0A7J7PE75"/>
<proteinExistence type="predicted"/>
<evidence type="ECO:0000313" key="7">
    <source>
        <dbReference type="EMBL" id="KAF6177168.1"/>
    </source>
</evidence>
<dbReference type="OrthoDB" id="5984008at2759"/>
<keyword evidence="3" id="KW-1133">Transmembrane helix</keyword>
<dbReference type="EMBL" id="JACGCM010000002">
    <property type="protein sequence ID" value="KAF6177168.1"/>
    <property type="molecule type" value="Genomic_DNA"/>
</dbReference>
<evidence type="ECO:0000256" key="2">
    <source>
        <dbReference type="ARBA" id="ARBA00022692"/>
    </source>
</evidence>
<feature type="signal peptide" evidence="5">
    <location>
        <begin position="1"/>
        <end position="19"/>
    </location>
</feature>
<keyword evidence="2" id="KW-0812">Transmembrane</keyword>
<protein>
    <recommendedName>
        <fullName evidence="6">Receptor ligand binding region domain-containing protein</fullName>
    </recommendedName>
</protein>
<organism evidence="7 8">
    <name type="scientific">Kingdonia uniflora</name>
    <dbReference type="NCBI Taxonomy" id="39325"/>
    <lineage>
        <taxon>Eukaryota</taxon>
        <taxon>Viridiplantae</taxon>
        <taxon>Streptophyta</taxon>
        <taxon>Embryophyta</taxon>
        <taxon>Tracheophyta</taxon>
        <taxon>Spermatophyta</taxon>
        <taxon>Magnoliopsida</taxon>
        <taxon>Ranunculales</taxon>
        <taxon>Circaeasteraceae</taxon>
        <taxon>Kingdonia</taxon>
    </lineage>
</organism>
<name>A0A7J7PE75_9MAGN</name>
<sequence length="218" mass="23889">MSTAKFFILFFFIIILSNGESVTDGDNKDSKQAVIGDIIHINSLMGKEEKIAMEIAIKDFNSISRNSQKLVLNVPDSAGDPFQAASSANELIEEQNTLAIIGMETWQEAALVAHIGNRAQVPVLSFSASYISPLGRWPYLVRMANNELQQMKCVAAIVSSYRQRKIIAICKDDTFGGSSGILTALADALQEVGSEIEYQLALPLFHLSLIQNPPLEKN</sequence>
<dbReference type="PANTHER" id="PTHR34836">
    <property type="entry name" value="OS06G0188250 PROTEIN"/>
    <property type="match status" value="1"/>
</dbReference>
<feature type="domain" description="Receptor ligand binding region" evidence="6">
    <location>
        <begin position="49"/>
        <end position="203"/>
    </location>
</feature>
<gene>
    <name evidence="7" type="ORF">GIB67_025505</name>
</gene>
<accession>A0A7J7PE75</accession>
<evidence type="ECO:0000256" key="5">
    <source>
        <dbReference type="SAM" id="SignalP"/>
    </source>
</evidence>
<dbReference type="Proteomes" id="UP000541444">
    <property type="component" value="Unassembled WGS sequence"/>
</dbReference>
<feature type="chain" id="PRO_5029885220" description="Receptor ligand binding region domain-containing protein" evidence="5">
    <location>
        <begin position="20"/>
        <end position="218"/>
    </location>
</feature>
<evidence type="ECO:0000256" key="1">
    <source>
        <dbReference type="ARBA" id="ARBA00004370"/>
    </source>
</evidence>
<dbReference type="GO" id="GO:0016020">
    <property type="term" value="C:membrane"/>
    <property type="evidence" value="ECO:0007669"/>
    <property type="project" value="UniProtKB-SubCell"/>
</dbReference>
<evidence type="ECO:0000256" key="3">
    <source>
        <dbReference type="ARBA" id="ARBA00022989"/>
    </source>
</evidence>
<evidence type="ECO:0000256" key="4">
    <source>
        <dbReference type="ARBA" id="ARBA00023136"/>
    </source>
</evidence>
<dbReference type="Pfam" id="PF01094">
    <property type="entry name" value="ANF_receptor"/>
    <property type="match status" value="1"/>
</dbReference>
<dbReference type="InterPro" id="IPR015683">
    <property type="entry name" value="Ionotropic_Glu_rcpt"/>
</dbReference>
<evidence type="ECO:0000259" key="6">
    <source>
        <dbReference type="Pfam" id="PF01094"/>
    </source>
</evidence>